<comment type="caution">
    <text evidence="1">The sequence shown here is derived from an EMBL/GenBank/DDBJ whole genome shotgun (WGS) entry which is preliminary data.</text>
</comment>
<proteinExistence type="predicted"/>
<protein>
    <submittedName>
        <fullName evidence="1">Polysaccharide-degrading enzyme</fullName>
    </submittedName>
</protein>
<dbReference type="Proteomes" id="UP000777784">
    <property type="component" value="Unassembled WGS sequence"/>
</dbReference>
<dbReference type="AlphaFoldDB" id="A0A948RZH1"/>
<name>A0A948RZH1_UNCEI</name>
<dbReference type="InterPro" id="IPR012334">
    <property type="entry name" value="Pectin_lyas_fold"/>
</dbReference>
<gene>
    <name evidence="1" type="ORF">KJ970_16270</name>
</gene>
<organism evidence="1 2">
    <name type="scientific">Eiseniibacteriota bacterium</name>
    <dbReference type="NCBI Taxonomy" id="2212470"/>
    <lineage>
        <taxon>Bacteria</taxon>
        <taxon>Candidatus Eiseniibacteriota</taxon>
    </lineage>
</organism>
<dbReference type="InterPro" id="IPR059226">
    <property type="entry name" value="Choice_anch_Q_dom"/>
</dbReference>
<sequence>MDATTRSELNFWNEERGVLKIGGANQPPDTTPAYIIIENLEIRSGRPPFSFSGRYGLTSYVNNCAAIYIEKGEHVQIRNCTLWDCGNGLFCGHLMTDLVVEGNTVYGNGIEGSIYEHNNYTEAFGVLFQFNHFGPLRTNCLGNNLKDRSAGCVIRYNWIESGNRQLDLVDSDYASFYDDPSYRQTYVYGNILIEPDGAGNSQILHYGGDSGATERYRKGTLYLHNNTIVSTRSGNTTLARLSTNDERCDARNNIIYVEAAGYYLAMLAESGGLLELRGNWIKPGWVLCHGSTPGEVVDYGNVEGQDPGFIDFAEQSFELRDGSDAIDAGVDLAAEIETDHRPVMEYVKHALSRPRHDDSILDIGAYEFASDSSVDGTGGLMGLDPIKAYPNPFSNRLTIEGSATSPLVMVGVDGRIVWESGGYHAGAGEGNAESMNWDWNPPADLRAGIYYLGIRGSSPRAGRKVIYIPDR</sequence>
<dbReference type="NCBIfam" id="NF041518">
    <property type="entry name" value="choice_anch_Q"/>
    <property type="match status" value="1"/>
</dbReference>
<evidence type="ECO:0000313" key="1">
    <source>
        <dbReference type="EMBL" id="MBU2692477.1"/>
    </source>
</evidence>
<reference evidence="1" key="1">
    <citation type="submission" date="2021-05" db="EMBL/GenBank/DDBJ databases">
        <title>Energy efficiency and biological interactions define the core microbiome of deep oligotrophic groundwater.</title>
        <authorList>
            <person name="Mehrshad M."/>
            <person name="Lopez-Fernandez M."/>
            <person name="Bell E."/>
            <person name="Bernier-Latmani R."/>
            <person name="Bertilsson S."/>
            <person name="Dopson M."/>
        </authorList>
    </citation>
    <scope>NUCLEOTIDE SEQUENCE</scope>
    <source>
        <strain evidence="1">Modern_marine.mb.64</strain>
    </source>
</reference>
<dbReference type="InterPro" id="IPR011050">
    <property type="entry name" value="Pectin_lyase_fold/virulence"/>
</dbReference>
<dbReference type="Gene3D" id="2.160.20.10">
    <property type="entry name" value="Single-stranded right-handed beta-helix, Pectin lyase-like"/>
    <property type="match status" value="1"/>
</dbReference>
<evidence type="ECO:0000313" key="2">
    <source>
        <dbReference type="Proteomes" id="UP000777784"/>
    </source>
</evidence>
<dbReference type="EMBL" id="JAHJDP010000093">
    <property type="protein sequence ID" value="MBU2692477.1"/>
    <property type="molecule type" value="Genomic_DNA"/>
</dbReference>
<accession>A0A948RZH1</accession>
<dbReference type="SUPFAM" id="SSF51126">
    <property type="entry name" value="Pectin lyase-like"/>
    <property type="match status" value="1"/>
</dbReference>